<comment type="caution">
    <text evidence="1">The sequence shown here is derived from an EMBL/GenBank/DDBJ whole genome shotgun (WGS) entry which is preliminary data.</text>
</comment>
<dbReference type="Proteomes" id="UP000315783">
    <property type="component" value="Unassembled WGS sequence"/>
</dbReference>
<protein>
    <submittedName>
        <fullName evidence="1">Uncharacterized protein</fullName>
    </submittedName>
</protein>
<dbReference type="AlphaFoldDB" id="A0A545V760"/>
<gene>
    <name evidence="1" type="ORF">IF1G_03287</name>
</gene>
<reference evidence="1 2" key="1">
    <citation type="journal article" date="2019" name="Appl. Microbiol. Biotechnol.">
        <title>Genome sequence of Isaria javanica and comparative genome analysis insights into family S53 peptidase evolution in fungal entomopathogens.</title>
        <authorList>
            <person name="Lin R."/>
            <person name="Zhang X."/>
            <person name="Xin B."/>
            <person name="Zou M."/>
            <person name="Gao Y."/>
            <person name="Qin F."/>
            <person name="Hu Q."/>
            <person name="Xie B."/>
            <person name="Cheng X."/>
        </authorList>
    </citation>
    <scope>NUCLEOTIDE SEQUENCE [LARGE SCALE GENOMIC DNA]</scope>
    <source>
        <strain evidence="1 2">IJ1G</strain>
    </source>
</reference>
<keyword evidence="2" id="KW-1185">Reference proteome</keyword>
<organism evidence="1 2">
    <name type="scientific">Cordyceps javanica</name>
    <dbReference type="NCBI Taxonomy" id="43265"/>
    <lineage>
        <taxon>Eukaryota</taxon>
        <taxon>Fungi</taxon>
        <taxon>Dikarya</taxon>
        <taxon>Ascomycota</taxon>
        <taxon>Pezizomycotina</taxon>
        <taxon>Sordariomycetes</taxon>
        <taxon>Hypocreomycetidae</taxon>
        <taxon>Hypocreales</taxon>
        <taxon>Cordycipitaceae</taxon>
        <taxon>Cordyceps</taxon>
    </lineage>
</organism>
<dbReference type="EMBL" id="SPUK01000004">
    <property type="protein sequence ID" value="TQV97544.1"/>
    <property type="molecule type" value="Genomic_DNA"/>
</dbReference>
<proteinExistence type="predicted"/>
<evidence type="ECO:0000313" key="2">
    <source>
        <dbReference type="Proteomes" id="UP000315783"/>
    </source>
</evidence>
<name>A0A545V760_9HYPO</name>
<sequence length="49" mass="5499">MFGSTWTLSRMEVRRCGSRGISVAHLHTALPSRHRCGLQYPCGLLDCTH</sequence>
<evidence type="ECO:0000313" key="1">
    <source>
        <dbReference type="EMBL" id="TQV97544.1"/>
    </source>
</evidence>
<accession>A0A545V760</accession>